<comment type="caution">
    <text evidence="2">The sequence shown here is derived from an EMBL/GenBank/DDBJ whole genome shotgun (WGS) entry which is preliminary data.</text>
</comment>
<dbReference type="AlphaFoldDB" id="A0A2G8JV51"/>
<dbReference type="Proteomes" id="UP000230750">
    <property type="component" value="Unassembled WGS sequence"/>
</dbReference>
<reference evidence="2 3" key="1">
    <citation type="journal article" date="2017" name="PLoS Biol.">
        <title>The sea cucumber genome provides insights into morphological evolution and visceral regeneration.</title>
        <authorList>
            <person name="Zhang X."/>
            <person name="Sun L."/>
            <person name="Yuan J."/>
            <person name="Sun Y."/>
            <person name="Gao Y."/>
            <person name="Zhang L."/>
            <person name="Li S."/>
            <person name="Dai H."/>
            <person name="Hamel J.F."/>
            <person name="Liu C."/>
            <person name="Yu Y."/>
            <person name="Liu S."/>
            <person name="Lin W."/>
            <person name="Guo K."/>
            <person name="Jin S."/>
            <person name="Xu P."/>
            <person name="Storey K.B."/>
            <person name="Huan P."/>
            <person name="Zhang T."/>
            <person name="Zhou Y."/>
            <person name="Zhang J."/>
            <person name="Lin C."/>
            <person name="Li X."/>
            <person name="Xing L."/>
            <person name="Huo D."/>
            <person name="Sun M."/>
            <person name="Wang L."/>
            <person name="Mercier A."/>
            <person name="Li F."/>
            <person name="Yang H."/>
            <person name="Xiang J."/>
        </authorList>
    </citation>
    <scope>NUCLEOTIDE SEQUENCE [LARGE SCALE GENOMIC DNA]</scope>
    <source>
        <strain evidence="2">Shaxun</strain>
        <tissue evidence="2">Muscle</tissue>
    </source>
</reference>
<feature type="region of interest" description="Disordered" evidence="1">
    <location>
        <begin position="1"/>
        <end position="44"/>
    </location>
</feature>
<evidence type="ECO:0000256" key="1">
    <source>
        <dbReference type="SAM" id="MobiDB-lite"/>
    </source>
</evidence>
<protein>
    <submittedName>
        <fullName evidence="2">Uncharacterized protein</fullName>
    </submittedName>
</protein>
<accession>A0A2G8JV51</accession>
<evidence type="ECO:0000313" key="3">
    <source>
        <dbReference type="Proteomes" id="UP000230750"/>
    </source>
</evidence>
<name>A0A2G8JV51_STIJA</name>
<evidence type="ECO:0000313" key="2">
    <source>
        <dbReference type="EMBL" id="PIK39613.1"/>
    </source>
</evidence>
<proteinExistence type="predicted"/>
<sequence>MEPSPIPGPRGFPQGPRLPGPQHFPIPPQSPLPQGPMVPGMQQMHNPQQNSMVQVGVMPGGGNQVGNVMQMQQNAMQQRGMRPVMGNRMPGPPRMPNGVPRVRPPMISPNNHMQNPNFSIPEGFQRMPGCLGYHHIWQAIHTVIWGTPLSFRDLTRTTAAKNQPQTRKTLRNTRTG</sequence>
<dbReference type="EMBL" id="MRZV01001220">
    <property type="protein sequence ID" value="PIK39613.1"/>
    <property type="molecule type" value="Genomic_DNA"/>
</dbReference>
<feature type="compositionally biased region" description="Pro residues" evidence="1">
    <location>
        <begin position="1"/>
        <end position="36"/>
    </location>
</feature>
<keyword evidence="3" id="KW-1185">Reference proteome</keyword>
<gene>
    <name evidence="2" type="ORF">BSL78_23545</name>
</gene>
<organism evidence="2 3">
    <name type="scientific">Stichopus japonicus</name>
    <name type="common">Sea cucumber</name>
    <dbReference type="NCBI Taxonomy" id="307972"/>
    <lineage>
        <taxon>Eukaryota</taxon>
        <taxon>Metazoa</taxon>
        <taxon>Echinodermata</taxon>
        <taxon>Eleutherozoa</taxon>
        <taxon>Echinozoa</taxon>
        <taxon>Holothuroidea</taxon>
        <taxon>Aspidochirotacea</taxon>
        <taxon>Aspidochirotida</taxon>
        <taxon>Stichopodidae</taxon>
        <taxon>Apostichopus</taxon>
    </lineage>
</organism>